<reference evidence="2" key="1">
    <citation type="submission" date="2014-03" db="EMBL/GenBank/DDBJ databases">
        <title>The sialotranscriptome of Amblyomma triste, Amblyomma parvum and Amblyomma cajennense ticks, uncovered by 454-based RNA-seq.</title>
        <authorList>
            <person name="Garcia G.R."/>
            <person name="Gardinassi L.G."/>
            <person name="Ribeiro J.M."/>
            <person name="Anatriello E."/>
            <person name="Ferreira B.R."/>
            <person name="Moreira H.N."/>
            <person name="Mafra C."/>
            <person name="Olegario M.M."/>
            <person name="Szabo P.J."/>
            <person name="Miranda-Santos I.K."/>
            <person name="Maruyama S.R."/>
        </authorList>
    </citation>
    <scope>NUCLEOTIDE SEQUENCE</scope>
    <source>
        <strain evidence="2">Mato Grasso do Sul</strain>
        <tissue evidence="2">Salivary glands</tissue>
    </source>
</reference>
<feature type="transmembrane region" description="Helical" evidence="1">
    <location>
        <begin position="5"/>
        <end position="25"/>
    </location>
</feature>
<feature type="non-terminal residue" evidence="2">
    <location>
        <position position="1"/>
    </location>
</feature>
<keyword evidence="1" id="KW-0472">Membrane</keyword>
<dbReference type="EMBL" id="GBBM01007856">
    <property type="protein sequence ID" value="JAC27562.1"/>
    <property type="molecule type" value="mRNA"/>
</dbReference>
<accession>A0A023G1P2</accession>
<organism evidence="2">
    <name type="scientific">Amblyomma triste</name>
    <name type="common">Neotropical tick</name>
    <dbReference type="NCBI Taxonomy" id="251400"/>
    <lineage>
        <taxon>Eukaryota</taxon>
        <taxon>Metazoa</taxon>
        <taxon>Ecdysozoa</taxon>
        <taxon>Arthropoda</taxon>
        <taxon>Chelicerata</taxon>
        <taxon>Arachnida</taxon>
        <taxon>Acari</taxon>
        <taxon>Parasitiformes</taxon>
        <taxon>Ixodida</taxon>
        <taxon>Ixodoidea</taxon>
        <taxon>Ixodidae</taxon>
        <taxon>Amblyomminae</taxon>
        <taxon>Amblyomma</taxon>
    </lineage>
</organism>
<evidence type="ECO:0000313" key="2">
    <source>
        <dbReference type="EMBL" id="JAC27562.1"/>
    </source>
</evidence>
<proteinExistence type="evidence at transcript level"/>
<name>A0A023G1P2_AMBTT</name>
<sequence>FGNQLCYFCLYLSAVSHLVYFIFLYCAHRLMCVKYCQCIRLHLLHLVFYMQQINSFHEALGVFSAILFCKGCGAAALMTSLENWESIFPVVMHAEK</sequence>
<evidence type="ECO:0000256" key="1">
    <source>
        <dbReference type="SAM" id="Phobius"/>
    </source>
</evidence>
<keyword evidence="1" id="KW-1133">Transmembrane helix</keyword>
<protein>
    <submittedName>
        <fullName evidence="2">Uncharacterized protein</fullName>
    </submittedName>
</protein>
<keyword evidence="1" id="KW-0812">Transmembrane</keyword>
<dbReference type="AlphaFoldDB" id="A0A023G1P2"/>